<dbReference type="OrthoDB" id="8441568at2"/>
<organism evidence="1 2">
    <name type="scientific">Mesorhizobium tianshanense</name>
    <dbReference type="NCBI Taxonomy" id="39844"/>
    <lineage>
        <taxon>Bacteria</taxon>
        <taxon>Pseudomonadati</taxon>
        <taxon>Pseudomonadota</taxon>
        <taxon>Alphaproteobacteria</taxon>
        <taxon>Hyphomicrobiales</taxon>
        <taxon>Phyllobacteriaceae</taxon>
        <taxon>Mesorhizobium</taxon>
    </lineage>
</organism>
<accession>A0A562N4F6</accession>
<evidence type="ECO:0000313" key="1">
    <source>
        <dbReference type="EMBL" id="TWI26968.1"/>
    </source>
</evidence>
<dbReference type="AlphaFoldDB" id="A0A562N4F6"/>
<sequence>MTTKAEHLLVHHIRETLREAWAASREMIHQIENQAYKSMKELEQTDAAYDLAGVMFVYYVEKAFREIGMLAERLQLPQTKADLVERRKGLKKMTGSGLIEMLEDFYSPVLGELNATFEAMAVMVDGSATTGMSMLESILKNTAGIIDDQGLDPTKEGEIDDAIAKIVRYVFPDFVNKPQIDKAVINYKPDFGVKSLGALVEYKFAVDVKGVKVALEGISADMINYAGDPNWGKFYAVIYTTRPILHAERIEAHFTSSTRDADRWSIIFVNGPGGPRTKLKDKEKAKVLQTAKKRDVTKLPSAALRKAPATRQKGGD</sequence>
<keyword evidence="2" id="KW-1185">Reference proteome</keyword>
<proteinExistence type="predicted"/>
<dbReference type="RefSeq" id="WP_145721648.1">
    <property type="nucleotide sequence ID" value="NZ_BSPF01000015.1"/>
</dbReference>
<reference evidence="1 2" key="1">
    <citation type="journal article" date="2015" name="Stand. Genomic Sci.">
        <title>Genomic Encyclopedia of Bacterial and Archaeal Type Strains, Phase III: the genomes of soil and plant-associated and newly described type strains.</title>
        <authorList>
            <person name="Whitman W.B."/>
            <person name="Woyke T."/>
            <person name="Klenk H.P."/>
            <person name="Zhou Y."/>
            <person name="Lilburn T.G."/>
            <person name="Beck B.J."/>
            <person name="De Vos P."/>
            <person name="Vandamme P."/>
            <person name="Eisen J.A."/>
            <person name="Garrity G."/>
            <person name="Hugenholtz P."/>
            <person name="Kyrpides N.C."/>
        </authorList>
    </citation>
    <scope>NUCLEOTIDE SEQUENCE [LARGE SCALE GENOMIC DNA]</scope>
    <source>
        <strain evidence="1 2">CGMCC 1.2546</strain>
    </source>
</reference>
<dbReference type="Proteomes" id="UP000317122">
    <property type="component" value="Unassembled WGS sequence"/>
</dbReference>
<name>A0A562N4F6_9HYPH</name>
<gene>
    <name evidence="1" type="ORF">IQ26_05664</name>
</gene>
<protein>
    <submittedName>
        <fullName evidence="1">Uncharacterized protein</fullName>
    </submittedName>
</protein>
<comment type="caution">
    <text evidence="1">The sequence shown here is derived from an EMBL/GenBank/DDBJ whole genome shotgun (WGS) entry which is preliminary data.</text>
</comment>
<dbReference type="EMBL" id="VLKT01000044">
    <property type="protein sequence ID" value="TWI26968.1"/>
    <property type="molecule type" value="Genomic_DNA"/>
</dbReference>
<evidence type="ECO:0000313" key="2">
    <source>
        <dbReference type="Proteomes" id="UP000317122"/>
    </source>
</evidence>